<dbReference type="NCBIfam" id="TIGR02251">
    <property type="entry name" value="HIF-SF_euk"/>
    <property type="match status" value="1"/>
</dbReference>
<dbReference type="GO" id="GO:0005634">
    <property type="term" value="C:nucleus"/>
    <property type="evidence" value="ECO:0007669"/>
    <property type="project" value="UniProtKB-ARBA"/>
</dbReference>
<feature type="compositionally biased region" description="Basic residues" evidence="5">
    <location>
        <begin position="265"/>
        <end position="282"/>
    </location>
</feature>
<evidence type="ECO:0000256" key="4">
    <source>
        <dbReference type="ARBA" id="ARBA00038355"/>
    </source>
</evidence>
<keyword evidence="8" id="KW-1185">Reference proteome</keyword>
<feature type="compositionally biased region" description="Low complexity" evidence="5">
    <location>
        <begin position="235"/>
        <end position="248"/>
    </location>
</feature>
<organism evidence="7 8">
    <name type="scientific">Volvox africanus</name>
    <dbReference type="NCBI Taxonomy" id="51714"/>
    <lineage>
        <taxon>Eukaryota</taxon>
        <taxon>Viridiplantae</taxon>
        <taxon>Chlorophyta</taxon>
        <taxon>core chlorophytes</taxon>
        <taxon>Chlorophyceae</taxon>
        <taxon>CS clade</taxon>
        <taxon>Chlamydomonadales</taxon>
        <taxon>Volvocaceae</taxon>
        <taxon>Volvox</taxon>
    </lineage>
</organism>
<feature type="compositionally biased region" description="Low complexity" evidence="5">
    <location>
        <begin position="489"/>
        <end position="500"/>
    </location>
</feature>
<gene>
    <name evidence="7" type="ORF">Vafri_19898</name>
</gene>
<feature type="compositionally biased region" description="Low complexity" evidence="5">
    <location>
        <begin position="446"/>
        <end position="455"/>
    </location>
</feature>
<feature type="region of interest" description="Disordered" evidence="5">
    <location>
        <begin position="439"/>
        <end position="521"/>
    </location>
</feature>
<proteinExistence type="inferred from homology"/>
<evidence type="ECO:0000256" key="1">
    <source>
        <dbReference type="ARBA" id="ARBA00022801"/>
    </source>
</evidence>
<feature type="compositionally biased region" description="Polar residues" evidence="5">
    <location>
        <begin position="39"/>
        <end position="49"/>
    </location>
</feature>
<dbReference type="EMBL" id="BNCO01000083">
    <property type="protein sequence ID" value="GIL66321.1"/>
    <property type="molecule type" value="Genomic_DNA"/>
</dbReference>
<dbReference type="AlphaFoldDB" id="A0A8J4BRB0"/>
<evidence type="ECO:0000313" key="7">
    <source>
        <dbReference type="EMBL" id="GIL66321.1"/>
    </source>
</evidence>
<dbReference type="InterPro" id="IPR050365">
    <property type="entry name" value="TIM50"/>
</dbReference>
<evidence type="ECO:0000313" key="8">
    <source>
        <dbReference type="Proteomes" id="UP000747399"/>
    </source>
</evidence>
<dbReference type="InterPro" id="IPR011948">
    <property type="entry name" value="Dullard_phosphatase"/>
</dbReference>
<dbReference type="Proteomes" id="UP000747399">
    <property type="component" value="Unassembled WGS sequence"/>
</dbReference>
<dbReference type="SUPFAM" id="SSF56784">
    <property type="entry name" value="HAD-like"/>
    <property type="match status" value="1"/>
</dbReference>
<feature type="compositionally biased region" description="Low complexity" evidence="5">
    <location>
        <begin position="199"/>
        <end position="208"/>
    </location>
</feature>
<dbReference type="PROSITE" id="PS50969">
    <property type="entry name" value="FCP1"/>
    <property type="match status" value="1"/>
</dbReference>
<accession>A0A8J4BRB0</accession>
<evidence type="ECO:0000259" key="6">
    <source>
        <dbReference type="PROSITE" id="PS50969"/>
    </source>
</evidence>
<evidence type="ECO:0000256" key="3">
    <source>
        <dbReference type="ARBA" id="ARBA00037324"/>
    </source>
</evidence>
<dbReference type="InterPro" id="IPR023214">
    <property type="entry name" value="HAD_sf"/>
</dbReference>
<feature type="compositionally biased region" description="Low complexity" evidence="5">
    <location>
        <begin position="159"/>
        <end position="176"/>
    </location>
</feature>
<dbReference type="Gene3D" id="3.40.50.1000">
    <property type="entry name" value="HAD superfamily/HAD-like"/>
    <property type="match status" value="1"/>
</dbReference>
<feature type="region of interest" description="Disordered" evidence="5">
    <location>
        <begin position="296"/>
        <end position="315"/>
    </location>
</feature>
<dbReference type="InterPro" id="IPR036412">
    <property type="entry name" value="HAD-like_sf"/>
</dbReference>
<dbReference type="CDD" id="cd07521">
    <property type="entry name" value="HAD_FCP1-like"/>
    <property type="match status" value="1"/>
</dbReference>
<evidence type="ECO:0000256" key="2">
    <source>
        <dbReference type="ARBA" id="ARBA00022912"/>
    </source>
</evidence>
<evidence type="ECO:0000256" key="5">
    <source>
        <dbReference type="SAM" id="MobiDB-lite"/>
    </source>
</evidence>
<dbReference type="Pfam" id="PF03031">
    <property type="entry name" value="NIF"/>
    <property type="match status" value="1"/>
</dbReference>
<protein>
    <recommendedName>
        <fullName evidence="6">FCP1 homology domain-containing protein</fullName>
    </recommendedName>
</protein>
<feature type="domain" description="FCP1 homology" evidence="6">
    <location>
        <begin position="668"/>
        <end position="827"/>
    </location>
</feature>
<comment type="function">
    <text evidence="3">Probable phosphatase.</text>
</comment>
<feature type="region of interest" description="Disordered" evidence="5">
    <location>
        <begin position="31"/>
        <end position="116"/>
    </location>
</feature>
<dbReference type="SMART" id="SM00577">
    <property type="entry name" value="CPDc"/>
    <property type="match status" value="1"/>
</dbReference>
<keyword evidence="2" id="KW-0904">Protein phosphatase</keyword>
<name>A0A8J4BRB0_9CHLO</name>
<feature type="region of interest" description="Disordered" evidence="5">
    <location>
        <begin position="159"/>
        <end position="208"/>
    </location>
</feature>
<dbReference type="FunFam" id="3.40.50.1000:FF:000015">
    <property type="entry name" value="CTD small phosphatase-like protein 2"/>
    <property type="match status" value="1"/>
</dbReference>
<dbReference type="GO" id="GO:0004721">
    <property type="term" value="F:phosphoprotein phosphatase activity"/>
    <property type="evidence" value="ECO:0007669"/>
    <property type="project" value="UniProtKB-KW"/>
</dbReference>
<reference evidence="7" key="1">
    <citation type="journal article" date="2021" name="Proc. Natl. Acad. Sci. U.S.A.">
        <title>Three genomes in the algal genus Volvox reveal the fate of a haploid sex-determining region after a transition to homothallism.</title>
        <authorList>
            <person name="Yamamoto K."/>
            <person name="Hamaji T."/>
            <person name="Kawai-Toyooka H."/>
            <person name="Matsuzaki R."/>
            <person name="Takahashi F."/>
            <person name="Nishimura Y."/>
            <person name="Kawachi M."/>
            <person name="Noguchi H."/>
            <person name="Minakuchi Y."/>
            <person name="Umen J.G."/>
            <person name="Toyoda A."/>
            <person name="Nozaki H."/>
        </authorList>
    </citation>
    <scope>NUCLEOTIDE SEQUENCE</scope>
    <source>
        <strain evidence="7">NIES-3780</strain>
    </source>
</reference>
<sequence>MLSALRGILQRWVGMTAEVQALETEEAAAVPAASATPTCSTDYAANSATRRLKRPGPSSTDATDLKRPRTAPTAPIDAGANGANLSAGKGSDPDGHIANPADLHPHQPNATRPATTASAPAALNRTLRPQPSVSTASPTAISSASRHIGAISGVVAAPQPQQQMQLQPQQQQQLCQSGEEGSNVNVGHDQPPLQRHQQQELAVQQEQQQWETAATAAVPAAAAAAAAPAAGPVLAAASGSSDTSSGWAPHGSGNGGGGPATRNYHQNHHQNHHTPHHSDLHHRHDALEEQVFSPAFHLPSSSSPASSNTSPQAASRVGLPLVAAASGGGGKPSQGNCDAAEAATTVTVAMATAAAVVVAAADGSQSVEVRTSHHHGSECMHLHAIDLNVVDGVQVDTDDDELAVGVEAVTTAAAAALMAAAASAAVAVEDAAAALRQGRHSGGGEAVAAATTVTVSREPAGSQLSGPPGKRGEELGAESSVSDSGAAIEAVGEELSSSSSEEGDAKAEGGRSGVGDSRGSFDDEAEFLECDENDENVPISLLSGLGGHALSVMASEVGTIISIPQQQQRQLPGEAGADAVLVASAPRGLAAAVSAAVASAAVTQVVPQSVQQLQLPQQTQLPEEELEDEDDEEGLMEFDPLVFIKQLPPLESCVPQHRRTLLPRQTRTMARRKTLVLDLDETLVHSSLEAVDRSDFSFPVVFNGTEHQVYVRQRPHLLDFMVRVSALFEVVVFTASQRIYAERLLDILDPHQQLVRHRIYRDSCVVVDGNYLKDLSVLGRDLAHTVIVDNSPQAFGFQVDNGIPIESWYDDDNDMELLRLLPFLESLAGEDVEDVRPRIRSQFRLRELIDRA</sequence>
<dbReference type="InterPro" id="IPR004274">
    <property type="entry name" value="FCP1_dom"/>
</dbReference>
<feature type="region of interest" description="Disordered" evidence="5">
    <location>
        <begin position="235"/>
        <end position="282"/>
    </location>
</feature>
<keyword evidence="1" id="KW-0378">Hydrolase</keyword>
<comment type="caution">
    <text evidence="7">The sequence shown here is derived from an EMBL/GenBank/DDBJ whole genome shotgun (WGS) entry which is preliminary data.</text>
</comment>
<dbReference type="PANTHER" id="PTHR12210">
    <property type="entry name" value="DULLARD PROTEIN PHOSPHATASE"/>
    <property type="match status" value="1"/>
</dbReference>
<comment type="similarity">
    <text evidence="4">Belongs to the CTDSPL2 family.</text>
</comment>